<dbReference type="Proteomes" id="UP000663602">
    <property type="component" value="Chromosome"/>
</dbReference>
<proteinExistence type="predicted"/>
<reference evidence="1" key="1">
    <citation type="submission" date="2021-02" db="EMBL/GenBank/DDBJ databases">
        <authorList>
            <person name="Franco D."/>
        </authorList>
    </citation>
    <scope>NUCLEOTIDE SEQUENCE</scope>
    <source>
        <strain evidence="1">DICMUL</strain>
    </source>
</reference>
<keyword evidence="1" id="KW-0687">Ribonucleoprotein</keyword>
<dbReference type="AlphaFoldDB" id="A0A974X9B7"/>
<dbReference type="GO" id="GO:0003735">
    <property type="term" value="F:structural constituent of ribosome"/>
    <property type="evidence" value="ECO:0007669"/>
    <property type="project" value="InterPro"/>
</dbReference>
<dbReference type="Gene3D" id="3.30.70.60">
    <property type="match status" value="1"/>
</dbReference>
<evidence type="ECO:0000313" key="1">
    <source>
        <dbReference type="EMBL" id="QSW37788.1"/>
    </source>
</evidence>
<keyword evidence="1" id="KW-0689">Ribosomal protein</keyword>
<dbReference type="InterPro" id="IPR014717">
    <property type="entry name" value="Transl_elong_EF1B/ribsomal_bS6"/>
</dbReference>
<gene>
    <name evidence="1" type="ORF">JSR02_00545</name>
</gene>
<reference evidence="1" key="2">
    <citation type="submission" date="2021-03" db="EMBL/GenBank/DDBJ databases">
        <title>Alternative transmission patterns in independently acquired nutritional co-symbionts of Dictyopharidae planthoppers.</title>
        <authorList>
            <person name="Michalik A."/>
            <person name="Lukasik P."/>
        </authorList>
    </citation>
    <scope>NUCLEOTIDE SEQUENCE</scope>
    <source>
        <strain evidence="1">DICMUL</strain>
    </source>
</reference>
<dbReference type="SUPFAM" id="SSF54995">
    <property type="entry name" value="Ribosomal protein S6"/>
    <property type="match status" value="1"/>
</dbReference>
<name>A0A974X9B7_9PROT</name>
<protein>
    <submittedName>
        <fullName evidence="1">30S ribosomal protein S6</fullName>
    </submittedName>
</protein>
<organism evidence="1 2">
    <name type="scientific">Candidatus Vidania fulgoroideorum</name>
    <dbReference type="NCBI Taxonomy" id="881286"/>
    <lineage>
        <taxon>Bacteria</taxon>
        <taxon>Pseudomonadati</taxon>
        <taxon>Pseudomonadota</taxon>
        <taxon>Betaproteobacteria</taxon>
        <taxon>Candidatus Vidania</taxon>
    </lineage>
</organism>
<dbReference type="EMBL" id="CP071410">
    <property type="protein sequence ID" value="QSW37788.1"/>
    <property type="molecule type" value="Genomic_DNA"/>
</dbReference>
<dbReference type="GO" id="GO:0019843">
    <property type="term" value="F:rRNA binding"/>
    <property type="evidence" value="ECO:0007669"/>
    <property type="project" value="InterPro"/>
</dbReference>
<dbReference type="GO" id="GO:0005840">
    <property type="term" value="C:ribosome"/>
    <property type="evidence" value="ECO:0007669"/>
    <property type="project" value="UniProtKB-KW"/>
</dbReference>
<evidence type="ECO:0000313" key="2">
    <source>
        <dbReference type="Proteomes" id="UP000663602"/>
    </source>
</evidence>
<dbReference type="GO" id="GO:0006412">
    <property type="term" value="P:translation"/>
    <property type="evidence" value="ECO:0007669"/>
    <property type="project" value="InterPro"/>
</dbReference>
<dbReference type="InterPro" id="IPR035980">
    <property type="entry name" value="Ribosomal_bS6_sf"/>
</dbReference>
<sequence>MSLYYNFVIVFNPAIVTYSVSLQLVDNLVKTIGAKYCLRTDYLGYRSLAYKIKGQITAYYFSLWFYRSSWVLQQYFLFVNRNTVRILRHLLLKSNNLQLIHINDY</sequence>
<accession>A0A974X9B7</accession>